<keyword evidence="4" id="KW-1185">Reference proteome</keyword>
<dbReference type="VEuPathDB" id="VectorBase:ASIS016978"/>
<evidence type="ECO:0000313" key="3">
    <source>
        <dbReference type="EnsemblMetazoa" id="ASIC017101-PA"/>
    </source>
</evidence>
<dbReference type="EnsemblMetazoa" id="ASIC017101-RA">
    <property type="protein sequence ID" value="ASIC017101-PA"/>
    <property type="gene ID" value="ASIC017101"/>
</dbReference>
<dbReference type="Proteomes" id="UP000030765">
    <property type="component" value="Unassembled WGS sequence"/>
</dbReference>
<name>A0A084WF51_ANOSI</name>
<organism evidence="3 4">
    <name type="scientific">Anopheles sinensis</name>
    <name type="common">Mosquito</name>
    <dbReference type="NCBI Taxonomy" id="74873"/>
    <lineage>
        <taxon>Eukaryota</taxon>
        <taxon>Metazoa</taxon>
        <taxon>Ecdysozoa</taxon>
        <taxon>Arthropoda</taxon>
        <taxon>Hexapoda</taxon>
        <taxon>Insecta</taxon>
        <taxon>Pterygota</taxon>
        <taxon>Neoptera</taxon>
        <taxon>Endopterygota</taxon>
        <taxon>Diptera</taxon>
        <taxon>Nematocera</taxon>
        <taxon>Culicoidea</taxon>
        <taxon>Culicidae</taxon>
        <taxon>Anophelinae</taxon>
        <taxon>Anopheles</taxon>
    </lineage>
</organism>
<proteinExistence type="predicted"/>
<reference evidence="2 4" key="1">
    <citation type="journal article" date="2014" name="BMC Genomics">
        <title>Genome sequence of Anopheles sinensis provides insight into genetics basis of mosquito competence for malaria parasites.</title>
        <authorList>
            <person name="Zhou D."/>
            <person name="Zhang D."/>
            <person name="Ding G."/>
            <person name="Shi L."/>
            <person name="Hou Q."/>
            <person name="Ye Y."/>
            <person name="Xu Y."/>
            <person name="Zhou H."/>
            <person name="Xiong C."/>
            <person name="Li S."/>
            <person name="Yu J."/>
            <person name="Hong S."/>
            <person name="Yu X."/>
            <person name="Zou P."/>
            <person name="Chen C."/>
            <person name="Chang X."/>
            <person name="Wang W."/>
            <person name="Lv Y."/>
            <person name="Sun Y."/>
            <person name="Ma L."/>
            <person name="Shen B."/>
            <person name="Zhu C."/>
        </authorList>
    </citation>
    <scope>NUCLEOTIDE SEQUENCE [LARGE SCALE GENOMIC DNA]</scope>
</reference>
<dbReference type="AlphaFoldDB" id="A0A084WF51"/>
<gene>
    <name evidence="2" type="ORF">ZHAS_00017101</name>
</gene>
<accession>A0A084WF51</accession>
<protein>
    <submittedName>
        <fullName evidence="2">AGAP001037-PA-like protein</fullName>
    </submittedName>
</protein>
<dbReference type="OMA" id="ERETHPI"/>
<evidence type="ECO:0000259" key="1">
    <source>
        <dbReference type="Pfam" id="PF16188"/>
    </source>
</evidence>
<dbReference type="EMBL" id="KE525342">
    <property type="protein sequence ID" value="KFB48845.1"/>
    <property type="molecule type" value="Genomic_DNA"/>
</dbReference>
<dbReference type="EMBL" id="ATLV01023300">
    <property type="status" value="NOT_ANNOTATED_CDS"/>
    <property type="molecule type" value="Genomic_DNA"/>
</dbReference>
<feature type="domain" description="Peptidase M24 C-terminal" evidence="1">
    <location>
        <begin position="39"/>
        <end position="102"/>
    </location>
</feature>
<dbReference type="VEuPathDB" id="VectorBase:ASIC017101"/>
<evidence type="ECO:0000313" key="4">
    <source>
        <dbReference type="Proteomes" id="UP000030765"/>
    </source>
</evidence>
<dbReference type="STRING" id="74873.A0A084WF51"/>
<dbReference type="Pfam" id="PF16188">
    <property type="entry name" value="Peptidase_M24_C"/>
    <property type="match status" value="1"/>
</dbReference>
<dbReference type="InterPro" id="IPR032416">
    <property type="entry name" value="Peptidase_M24_C"/>
</dbReference>
<dbReference type="Gene3D" id="3.90.230.10">
    <property type="entry name" value="Creatinase/methionine aminopeptidase superfamily"/>
    <property type="match status" value="1"/>
</dbReference>
<dbReference type="OrthoDB" id="9995434at2759"/>
<dbReference type="InterPro" id="IPR036005">
    <property type="entry name" value="Creatinase/aminopeptidase-like"/>
</dbReference>
<sequence>MFLSNEPGYYKRDQFGIRIEDIVQVVTADVGTNFDGRGALTFRTVTMCPIQTRLVDVNLLTAKERDHLNAYHRIVRDTLTPLLRDLQDTETLAWLERETAAI</sequence>
<reference evidence="3" key="2">
    <citation type="submission" date="2020-05" db="UniProtKB">
        <authorList>
            <consortium name="EnsemblMetazoa"/>
        </authorList>
    </citation>
    <scope>IDENTIFICATION</scope>
</reference>
<dbReference type="PANTHER" id="PTHR43763">
    <property type="entry name" value="XAA-PRO AMINOPEPTIDASE 1"/>
    <property type="match status" value="1"/>
</dbReference>
<dbReference type="InterPro" id="IPR050422">
    <property type="entry name" value="X-Pro_aminopeptidase_P"/>
</dbReference>
<dbReference type="PANTHER" id="PTHR43763:SF20">
    <property type="entry name" value="XAA-PRO AMINOPEPTIDASE APEPP"/>
    <property type="match status" value="1"/>
</dbReference>
<dbReference type="SUPFAM" id="SSF55920">
    <property type="entry name" value="Creatinase/aminopeptidase"/>
    <property type="match status" value="1"/>
</dbReference>
<evidence type="ECO:0000313" key="2">
    <source>
        <dbReference type="EMBL" id="KFB48845.1"/>
    </source>
</evidence>